<feature type="transmembrane region" description="Helical" evidence="2">
    <location>
        <begin position="36"/>
        <end position="56"/>
    </location>
</feature>
<keyword evidence="2" id="KW-1133">Transmembrane helix</keyword>
<feature type="domain" description="CzcB-like barrel-sandwich hybrid" evidence="4">
    <location>
        <begin position="106"/>
        <end position="243"/>
    </location>
</feature>
<dbReference type="Gene3D" id="2.40.50.100">
    <property type="match status" value="1"/>
</dbReference>
<dbReference type="Gene3D" id="2.40.420.20">
    <property type="match status" value="1"/>
</dbReference>
<dbReference type="PANTHER" id="PTHR30469">
    <property type="entry name" value="MULTIDRUG RESISTANCE PROTEIN MDTA"/>
    <property type="match status" value="1"/>
</dbReference>
<dbReference type="AlphaFoldDB" id="A0A5C8PWS6"/>
<name>A0A5C8PWS6_9HYPH</name>
<dbReference type="NCBIfam" id="TIGR01730">
    <property type="entry name" value="RND_mfp"/>
    <property type="match status" value="1"/>
</dbReference>
<evidence type="ECO:0000313" key="6">
    <source>
        <dbReference type="Proteomes" id="UP000321638"/>
    </source>
</evidence>
<dbReference type="InterPro" id="IPR058647">
    <property type="entry name" value="BSH_CzcB-like"/>
</dbReference>
<protein>
    <submittedName>
        <fullName evidence="5">Efflux RND transporter periplasmic adaptor subunit</fullName>
    </submittedName>
</protein>
<organism evidence="5 6">
    <name type="scientific">Vineibacter terrae</name>
    <dbReference type="NCBI Taxonomy" id="2586908"/>
    <lineage>
        <taxon>Bacteria</taxon>
        <taxon>Pseudomonadati</taxon>
        <taxon>Pseudomonadota</taxon>
        <taxon>Alphaproteobacteria</taxon>
        <taxon>Hyphomicrobiales</taxon>
        <taxon>Vineibacter</taxon>
    </lineage>
</organism>
<dbReference type="InterPro" id="IPR058792">
    <property type="entry name" value="Beta-barrel_RND_2"/>
</dbReference>
<comment type="similarity">
    <text evidence="1">Belongs to the membrane fusion protein (MFP) (TC 8.A.1) family.</text>
</comment>
<evidence type="ECO:0000259" key="4">
    <source>
        <dbReference type="Pfam" id="PF25973"/>
    </source>
</evidence>
<comment type="caution">
    <text evidence="5">The sequence shown here is derived from an EMBL/GenBank/DDBJ whole genome shotgun (WGS) entry which is preliminary data.</text>
</comment>
<dbReference type="EMBL" id="VDUZ01000001">
    <property type="protein sequence ID" value="TXL82309.1"/>
    <property type="molecule type" value="Genomic_DNA"/>
</dbReference>
<keyword evidence="2" id="KW-0472">Membrane</keyword>
<dbReference type="SUPFAM" id="SSF111369">
    <property type="entry name" value="HlyD-like secretion proteins"/>
    <property type="match status" value="1"/>
</dbReference>
<evidence type="ECO:0000259" key="3">
    <source>
        <dbReference type="Pfam" id="PF25954"/>
    </source>
</evidence>
<feature type="domain" description="CusB-like beta-barrel" evidence="3">
    <location>
        <begin position="252"/>
        <end position="322"/>
    </location>
</feature>
<sequence>MVAGPAHRTGTGTRLVLRRVYRHLSQRSEAMRLRRLLVAGVALVLAVGGVGILIGAERRPAPPTPTAPKPAERPLELLDIEVHTIAPRTLKEKVRFTGSTQPVDQTVVKSRVAARLAEVLVREGDRVTQGQVLARFEITELQARLNEKVSSLEAARAESRWAEKDHADKAALYEQRAGSRAAFEQARSVAEAKKSMVAVAEAQVAVAKENLNNAAVVAPFAGIIGERFANQGESIPVDGKLLSLLDTSRVEVAAQVPAADVVPLRVGQPALVVVEGFGERLFAAKVTRISPTTQPGSRSVPVFVEIGERDEAMRGGLFGTGEVTVAEARGVIAIPAGGARHDDSGDHVLAIRDQRLVRVPITQGRRWSRGDFIEVSGIGAGERIISAPLPGLKAGQAVTVAPP</sequence>
<accession>A0A5C8PWS6</accession>
<evidence type="ECO:0000256" key="2">
    <source>
        <dbReference type="SAM" id="Phobius"/>
    </source>
</evidence>
<dbReference type="Gene3D" id="1.10.287.470">
    <property type="entry name" value="Helix hairpin bin"/>
    <property type="match status" value="1"/>
</dbReference>
<dbReference type="OrthoDB" id="9806939at2"/>
<dbReference type="Gene3D" id="2.40.30.170">
    <property type="match status" value="1"/>
</dbReference>
<evidence type="ECO:0000313" key="5">
    <source>
        <dbReference type="EMBL" id="TXL82309.1"/>
    </source>
</evidence>
<keyword evidence="2" id="KW-0812">Transmembrane</keyword>
<proteinExistence type="inferred from homology"/>
<gene>
    <name evidence="5" type="ORF">FHP25_01025</name>
</gene>
<reference evidence="5 6" key="1">
    <citation type="submission" date="2019-06" db="EMBL/GenBank/DDBJ databases">
        <title>New taxonomy in bacterial strain CC-CFT640, isolated from vineyard.</title>
        <authorList>
            <person name="Lin S.-Y."/>
            <person name="Tsai C.-F."/>
            <person name="Young C.-C."/>
        </authorList>
    </citation>
    <scope>NUCLEOTIDE SEQUENCE [LARGE SCALE GENOMIC DNA]</scope>
    <source>
        <strain evidence="5 6">CC-CFT640</strain>
    </source>
</reference>
<dbReference type="Proteomes" id="UP000321638">
    <property type="component" value="Unassembled WGS sequence"/>
</dbReference>
<dbReference type="InterPro" id="IPR006143">
    <property type="entry name" value="RND_pump_MFP"/>
</dbReference>
<dbReference type="PANTHER" id="PTHR30469:SF15">
    <property type="entry name" value="HLYD FAMILY OF SECRETION PROTEINS"/>
    <property type="match status" value="1"/>
</dbReference>
<dbReference type="Pfam" id="PF25954">
    <property type="entry name" value="Beta-barrel_RND_2"/>
    <property type="match status" value="1"/>
</dbReference>
<keyword evidence="6" id="KW-1185">Reference proteome</keyword>
<dbReference type="GO" id="GO:0015562">
    <property type="term" value="F:efflux transmembrane transporter activity"/>
    <property type="evidence" value="ECO:0007669"/>
    <property type="project" value="TreeGrafter"/>
</dbReference>
<dbReference type="Pfam" id="PF25973">
    <property type="entry name" value="BSH_CzcB"/>
    <property type="match status" value="1"/>
</dbReference>
<evidence type="ECO:0000256" key="1">
    <source>
        <dbReference type="ARBA" id="ARBA00009477"/>
    </source>
</evidence>
<dbReference type="GO" id="GO:1990281">
    <property type="term" value="C:efflux pump complex"/>
    <property type="evidence" value="ECO:0007669"/>
    <property type="project" value="TreeGrafter"/>
</dbReference>